<accession>A0A5K0UB03</accession>
<dbReference type="Proteomes" id="UP000594342">
    <property type="component" value="Unassembled WGS sequence"/>
</dbReference>
<keyword evidence="9" id="KW-1185">Reference proteome</keyword>
<evidence type="ECO:0000256" key="3">
    <source>
        <dbReference type="ARBA" id="ARBA00022490"/>
    </source>
</evidence>
<dbReference type="SUPFAM" id="SSF51735">
    <property type="entry name" value="NAD(P)-binding Rossmann-fold domains"/>
    <property type="match status" value="1"/>
</dbReference>
<feature type="non-terminal residue" evidence="8">
    <location>
        <position position="1"/>
    </location>
</feature>
<evidence type="ECO:0000256" key="5">
    <source>
        <dbReference type="ARBA" id="ARBA00023098"/>
    </source>
</evidence>
<proteinExistence type="predicted"/>
<evidence type="ECO:0000259" key="7">
    <source>
        <dbReference type="Pfam" id="PF16114"/>
    </source>
</evidence>
<dbReference type="InterPro" id="IPR016143">
    <property type="entry name" value="Citrate_synth-like_sm_a-sub"/>
</dbReference>
<dbReference type="Gene3D" id="1.10.580.10">
    <property type="entry name" value="Citrate Synthase, domain 1"/>
    <property type="match status" value="1"/>
</dbReference>
<dbReference type="PANTHER" id="PTHR23118">
    <property type="entry name" value="ATP-CITRATE SYNTHASE"/>
    <property type="match status" value="1"/>
</dbReference>
<dbReference type="EMBL" id="UPSH01000001">
    <property type="protein sequence ID" value="VBB18742.1"/>
    <property type="molecule type" value="Genomic_DNA"/>
</dbReference>
<dbReference type="GO" id="GO:0003878">
    <property type="term" value="F:ATP citrate synthase activity"/>
    <property type="evidence" value="ECO:0007669"/>
    <property type="project" value="UniProtKB-EC"/>
</dbReference>
<evidence type="ECO:0000313" key="8">
    <source>
        <dbReference type="EMBL" id="VBB18742.1"/>
    </source>
</evidence>
<comment type="subcellular location">
    <subcellularLocation>
        <location evidence="1">Cytoplasm</location>
    </subcellularLocation>
</comment>
<dbReference type="CDD" id="cd06100">
    <property type="entry name" value="CCL_ACL-C"/>
    <property type="match status" value="1"/>
</dbReference>
<dbReference type="SUPFAM" id="SSF52210">
    <property type="entry name" value="Succinyl-CoA synthetase domains"/>
    <property type="match status" value="1"/>
</dbReference>
<evidence type="ECO:0000256" key="4">
    <source>
        <dbReference type="ARBA" id="ARBA00022516"/>
    </source>
</evidence>
<dbReference type="Pfam" id="PF00549">
    <property type="entry name" value="Ligase_CoA"/>
    <property type="match status" value="1"/>
</dbReference>
<dbReference type="Pfam" id="PF00285">
    <property type="entry name" value="Citrate_synt"/>
    <property type="match status" value="1"/>
</dbReference>
<dbReference type="SUPFAM" id="SSF56059">
    <property type="entry name" value="Glutathione synthetase ATP-binding domain-like"/>
    <property type="match status" value="1"/>
</dbReference>
<keyword evidence="5" id="KW-0443">Lipid metabolism</keyword>
<dbReference type="EC" id="2.3.3.8" evidence="2"/>
<dbReference type="SUPFAM" id="SSF48256">
    <property type="entry name" value="Citrate synthase"/>
    <property type="match status" value="1"/>
</dbReference>
<dbReference type="PANTHER" id="PTHR23118:SF42">
    <property type="entry name" value="ATP-CITRATE SYNTHASE"/>
    <property type="match status" value="1"/>
</dbReference>
<dbReference type="Gene3D" id="3.30.470.110">
    <property type="match status" value="1"/>
</dbReference>
<evidence type="ECO:0000256" key="2">
    <source>
        <dbReference type="ARBA" id="ARBA00012639"/>
    </source>
</evidence>
<feature type="domain" description="ATP-citrate synthase citrate-binding" evidence="7">
    <location>
        <begin position="248"/>
        <end position="422"/>
    </location>
</feature>
<name>A0A5K0UB03_9VIRU</name>
<dbReference type="InterPro" id="IPR036291">
    <property type="entry name" value="NAD(P)-bd_dom_sf"/>
</dbReference>
<dbReference type="FunFam" id="3.40.50.261:FF:000008">
    <property type="entry name" value="ATP-citrate synthase alpha chain protein"/>
    <property type="match status" value="1"/>
</dbReference>
<dbReference type="Pfam" id="PF16114">
    <property type="entry name" value="Citrate_bind"/>
    <property type="match status" value="1"/>
</dbReference>
<comment type="caution">
    <text evidence="8">The sequence shown here is derived from an EMBL/GenBank/DDBJ whole genome shotgun (WGS) entry which is preliminary data.</text>
</comment>
<dbReference type="InterPro" id="IPR016142">
    <property type="entry name" value="Citrate_synth-like_lrg_a-sub"/>
</dbReference>
<protein>
    <recommendedName>
        <fullName evidence="2">ATP citrate synthase</fullName>
        <ecNumber evidence="2">2.3.3.8</ecNumber>
    </recommendedName>
</protein>
<dbReference type="Gene3D" id="3.40.50.720">
    <property type="entry name" value="NAD(P)-binding Rossmann-like Domain"/>
    <property type="match status" value="1"/>
</dbReference>
<dbReference type="InterPro" id="IPR032263">
    <property type="entry name" value="Citrate-bd"/>
</dbReference>
<dbReference type="Gene3D" id="1.10.230.10">
    <property type="entry name" value="Cytochrome P450-Terp, domain 2"/>
    <property type="match status" value="1"/>
</dbReference>
<keyword evidence="4" id="KW-0444">Lipid biosynthesis</keyword>
<evidence type="ECO:0000313" key="9">
    <source>
        <dbReference type="Proteomes" id="UP000594342"/>
    </source>
</evidence>
<dbReference type="InterPro" id="IPR036969">
    <property type="entry name" value="Citrate_synthase_sf"/>
</dbReference>
<feature type="domain" description="ATP-citrate synthase/succinyl-CoA ligase C-terminal" evidence="6">
    <location>
        <begin position="644"/>
        <end position="739"/>
    </location>
</feature>
<reference evidence="8 9" key="1">
    <citation type="submission" date="2018-10" db="EMBL/GenBank/DDBJ databases">
        <authorList>
            <consortium name="IHU Genomes"/>
        </authorList>
    </citation>
    <scope>NUCLEOTIDE SEQUENCE [LARGE SCALE GENOMIC DNA]</scope>
    <source>
        <strain evidence="8 9">A1</strain>
    </source>
</reference>
<dbReference type="InterPro" id="IPR005811">
    <property type="entry name" value="SUCC_ACL_C"/>
</dbReference>
<dbReference type="GO" id="GO:0006633">
    <property type="term" value="P:fatty acid biosynthetic process"/>
    <property type="evidence" value="ECO:0007669"/>
    <property type="project" value="TreeGrafter"/>
</dbReference>
<gene>
    <name evidence="8" type="ORF">YASMINEVIRUS_1274</name>
</gene>
<keyword evidence="3" id="KW-0963">Cytoplasm</keyword>
<evidence type="ECO:0000259" key="6">
    <source>
        <dbReference type="Pfam" id="PF00549"/>
    </source>
</evidence>
<dbReference type="InterPro" id="IPR002020">
    <property type="entry name" value="Citrate_synthase"/>
</dbReference>
<dbReference type="Gene3D" id="3.40.50.261">
    <property type="entry name" value="Succinyl-CoA synthetase domains"/>
    <property type="match status" value="2"/>
</dbReference>
<dbReference type="InterPro" id="IPR016102">
    <property type="entry name" value="Succinyl-CoA_synth-like"/>
</dbReference>
<organism evidence="8 9">
    <name type="scientific">Yasminevirus sp. GU-2018</name>
    <dbReference type="NCBI Taxonomy" id="2420051"/>
    <lineage>
        <taxon>Viruses</taxon>
        <taxon>Varidnaviria</taxon>
        <taxon>Bamfordvirae</taxon>
        <taxon>Nucleocytoviricota</taxon>
        <taxon>Megaviricetes</taxon>
        <taxon>Imitervirales</taxon>
        <taxon>Mimiviridae</taxon>
        <taxon>Klosneuvirinae</taxon>
        <taxon>Yasminevirus</taxon>
        <taxon>Yasminevirus saudimassiliense</taxon>
    </lineage>
</organism>
<evidence type="ECO:0000256" key="1">
    <source>
        <dbReference type="ARBA" id="ARBA00004496"/>
    </source>
</evidence>
<sequence length="1078" mass="120959">VTFTFRYSRLLFLTRMPYQKLSEYQAKSLYYSHVDHSRNEQRSQEKIFIDHCNIDTVDKLSTLPEKNTYVIKIDDGSKRRMKRGLVKINQTPSEMINWVKSRPEYRSEYVIEESVKVHSEIYVMFRLTESGTQIVVNYTGGVNLDDPETDGVLVTIPPDEEDVSSYLVGEIDDVFDLHETIQRLYEVYRKYHYVFLEVNPIGVIEDDNGPCVCRPLDFAVLRDSCSNYLIDKEDLEIIEMSYLPESSVSECEENIKKLDARTGGSLKFTLLNPNGDIWTLIAGGGASVVYTDAVINSGNGHRLANYGEYSGDPQEDLVYEYCMNVFSQMIKVNGPKILFIGGGIANFTDVAVTFNGVIRAIRDISNTNPEFCTDVTVWCRRGGPNYKQALTNLKTLFEKLMIKHFVSGPNEPITECVSRALKRTDGNKVDELTDYYIKPADLKKVDKLLDTVLQNKNKDSFNQSTKEFDTTSILNSDTKAILIGLNRSAVQRMLDFDYTSGRVSPSIVAVVDSVQTRNVINEQFFFGNDSILIPVYKKYEECTRNHAFDVAINFTSFRTAYISSMEVMEKTSIKMLVIIAEGVPEHLTVSLNFQAKKKGVKLIGPATVGGVKAGEFRIGNTCGSLENVRECNIDSNKGDVAFVTRSGGLLNELCWIVGHNTDGVYQGISIGGDRWPGSQFIDYVLEYDRDPRVNLIVLLGEVGGVQELLVSLAKKRGIIKKPVIGWCMGTSADFLKEVKGDTVQFGHAGASSTTEYESATFKNKFMRESGIHVPKTFEDLTDTIVKVYSDVKRELNNRSNNTDQPIDRSINKRRDIKPNRKAPVFYSSISNEMGDELTYNKVKVSEICASNHSLGKTIGHLWLKTEVPDWLANYFELILTLTADHGGMVSGAHNTMVASRAGKDLISSLCSGLLTIGDTFGGALNKSAQQFYKACHQDAVSPAEFVNRTKAQGELISGIGHKIKTLENPDSRVALLKKYVRENFSYTKTVDYALEVEKITTQKRNNLILNVDGFVAVSLIDAFLSVLPLSEVEAIIERELINGFFVLGRTIGFIGHWHDQKRLKQGLFRLPESDIQYV</sequence>
<dbReference type="GO" id="GO:0006085">
    <property type="term" value="P:acetyl-CoA biosynthetic process"/>
    <property type="evidence" value="ECO:0007669"/>
    <property type="project" value="TreeGrafter"/>
</dbReference>